<keyword evidence="3 6" id="KW-0812">Transmembrane</keyword>
<proteinExistence type="inferred from homology"/>
<dbReference type="RefSeq" id="WP_142813226.1">
    <property type="nucleotide sequence ID" value="NZ_CP036282.1"/>
</dbReference>
<evidence type="ECO:0000256" key="1">
    <source>
        <dbReference type="ARBA" id="ARBA00004141"/>
    </source>
</evidence>
<evidence type="ECO:0000256" key="3">
    <source>
        <dbReference type="ARBA" id="ARBA00022692"/>
    </source>
</evidence>
<sequence>MGSLYSEHRTWLHAVPAGWKLGLLVVLSTGIFWITSPAWLGVACALCVGMYLSLGKAMAQGRRLLRGLLIAAALVLAFHAVLQQPMVGVVSVLRMASASLLSIALTLTTRSGELQDVLEWLLKPLQRLGVRPDRFALQLALMLRFIEHFFVVWKRLDDSHQLRTGKAGGFRLLAPLTIQLLQTARRVADTLDVRLGK</sequence>
<reference evidence="8" key="2">
    <citation type="journal article" date="2020" name="Int. J. Syst. Evol. Microbiol.">
        <title>Genomic insights into a novel species Rhodoferax aquaticus sp. nov., isolated from freshwater.</title>
        <authorList>
            <person name="Li T."/>
            <person name="Zhuo Y."/>
            <person name="Jin C.Z."/>
            <person name="Wu X."/>
            <person name="Ko S.R."/>
            <person name="Jin F.J."/>
            <person name="Ahn C.Y."/>
            <person name="Oh H.M."/>
            <person name="Lee H.G."/>
            <person name="Jin L."/>
        </authorList>
    </citation>
    <scope>NUCLEOTIDE SEQUENCE [LARGE SCALE GENOMIC DNA]</scope>
    <source>
        <strain evidence="8">Gr-4</strain>
    </source>
</reference>
<name>A0A515ETL8_9BURK</name>
<evidence type="ECO:0000256" key="2">
    <source>
        <dbReference type="ARBA" id="ARBA00008564"/>
    </source>
</evidence>
<feature type="transmembrane region" description="Helical" evidence="6">
    <location>
        <begin position="31"/>
        <end position="52"/>
    </location>
</feature>
<evidence type="ECO:0000256" key="4">
    <source>
        <dbReference type="ARBA" id="ARBA00022989"/>
    </source>
</evidence>
<dbReference type="AlphaFoldDB" id="A0A515ETL8"/>
<organism evidence="7 8">
    <name type="scientific">Rhodoferax aquaticus</name>
    <dbReference type="NCBI Taxonomy" id="2527691"/>
    <lineage>
        <taxon>Bacteria</taxon>
        <taxon>Pseudomonadati</taxon>
        <taxon>Pseudomonadota</taxon>
        <taxon>Betaproteobacteria</taxon>
        <taxon>Burkholderiales</taxon>
        <taxon>Comamonadaceae</taxon>
        <taxon>Rhodoferax</taxon>
    </lineage>
</organism>
<evidence type="ECO:0000313" key="8">
    <source>
        <dbReference type="Proteomes" id="UP000317365"/>
    </source>
</evidence>
<evidence type="ECO:0000313" key="7">
    <source>
        <dbReference type="EMBL" id="QDL56014.1"/>
    </source>
</evidence>
<evidence type="ECO:0000256" key="5">
    <source>
        <dbReference type="ARBA" id="ARBA00023136"/>
    </source>
</evidence>
<keyword evidence="5 6" id="KW-0472">Membrane</keyword>
<keyword evidence="4 6" id="KW-1133">Transmembrane helix</keyword>
<dbReference type="InterPro" id="IPR003339">
    <property type="entry name" value="ABC/ECF_trnsptr_transmembrane"/>
</dbReference>
<accession>A0A515ETL8</accession>
<keyword evidence="8" id="KW-1185">Reference proteome</keyword>
<comment type="subcellular location">
    <subcellularLocation>
        <location evidence="1">Membrane</location>
        <topology evidence="1">Multi-pass membrane protein</topology>
    </subcellularLocation>
</comment>
<dbReference type="EMBL" id="CP036282">
    <property type="protein sequence ID" value="QDL56014.1"/>
    <property type="molecule type" value="Genomic_DNA"/>
</dbReference>
<dbReference type="GO" id="GO:0005886">
    <property type="term" value="C:plasma membrane"/>
    <property type="evidence" value="ECO:0007669"/>
    <property type="project" value="UniProtKB-ARBA"/>
</dbReference>
<comment type="similarity">
    <text evidence="2">Belongs to the CbiQ family.</text>
</comment>
<dbReference type="Proteomes" id="UP000317365">
    <property type="component" value="Chromosome"/>
</dbReference>
<dbReference type="Pfam" id="PF02361">
    <property type="entry name" value="CbiQ"/>
    <property type="match status" value="1"/>
</dbReference>
<reference evidence="8" key="1">
    <citation type="submission" date="2019-02" db="EMBL/GenBank/DDBJ databases">
        <title>Complete genome sequence of Rhodoferax sp. Gr-4.</title>
        <authorList>
            <person name="Jin L."/>
        </authorList>
    </citation>
    <scope>NUCLEOTIDE SEQUENCE [LARGE SCALE GENOMIC DNA]</scope>
    <source>
        <strain evidence="8">Gr-4</strain>
    </source>
</reference>
<evidence type="ECO:0000256" key="6">
    <source>
        <dbReference type="SAM" id="Phobius"/>
    </source>
</evidence>
<feature type="transmembrane region" description="Helical" evidence="6">
    <location>
        <begin position="64"/>
        <end position="82"/>
    </location>
</feature>
<dbReference type="CDD" id="cd16914">
    <property type="entry name" value="EcfT"/>
    <property type="match status" value="1"/>
</dbReference>
<dbReference type="KEGG" id="rhg:EXZ61_18530"/>
<protein>
    <submittedName>
        <fullName evidence="7">Energy-coupling factor transporter transmembrane protein EcfT</fullName>
    </submittedName>
</protein>
<gene>
    <name evidence="7" type="ORF">EXZ61_18530</name>
</gene>